<dbReference type="OrthoDB" id="265084at2"/>
<dbReference type="GO" id="GO:0005524">
    <property type="term" value="F:ATP binding"/>
    <property type="evidence" value="ECO:0007669"/>
    <property type="project" value="InterPro"/>
</dbReference>
<accession>A0A518B2S2</accession>
<dbReference type="RefSeq" id="WP_145257888.1">
    <property type="nucleotide sequence ID" value="NZ_CP036279.1"/>
</dbReference>
<proteinExistence type="predicted"/>
<dbReference type="EMBL" id="CP036279">
    <property type="protein sequence ID" value="QDU61278.1"/>
    <property type="molecule type" value="Genomic_DNA"/>
</dbReference>
<dbReference type="GO" id="GO:0016020">
    <property type="term" value="C:membrane"/>
    <property type="evidence" value="ECO:0007669"/>
    <property type="project" value="InterPro"/>
</dbReference>
<dbReference type="PROSITE" id="PS50990">
    <property type="entry name" value="PEPTIDASE_C39"/>
    <property type="match status" value="1"/>
</dbReference>
<keyword evidence="3" id="KW-1185">Reference proteome</keyword>
<dbReference type="Pfam" id="PF03412">
    <property type="entry name" value="Peptidase_C39"/>
    <property type="match status" value="1"/>
</dbReference>
<dbReference type="InterPro" id="IPR005074">
    <property type="entry name" value="Peptidase_C39"/>
</dbReference>
<reference evidence="2 3" key="1">
    <citation type="submission" date="2019-02" db="EMBL/GenBank/DDBJ databases">
        <title>Deep-cultivation of Planctomycetes and their phenomic and genomic characterization uncovers novel biology.</title>
        <authorList>
            <person name="Wiegand S."/>
            <person name="Jogler M."/>
            <person name="Boedeker C."/>
            <person name="Pinto D."/>
            <person name="Vollmers J."/>
            <person name="Rivas-Marin E."/>
            <person name="Kohn T."/>
            <person name="Peeters S.H."/>
            <person name="Heuer A."/>
            <person name="Rast P."/>
            <person name="Oberbeckmann S."/>
            <person name="Bunk B."/>
            <person name="Jeske O."/>
            <person name="Meyerdierks A."/>
            <person name="Storesund J.E."/>
            <person name="Kallscheuer N."/>
            <person name="Luecker S."/>
            <person name="Lage O.M."/>
            <person name="Pohl T."/>
            <person name="Merkel B.J."/>
            <person name="Hornburger P."/>
            <person name="Mueller R.-W."/>
            <person name="Bruemmer F."/>
            <person name="Labrenz M."/>
            <person name="Spormann A.M."/>
            <person name="Op den Camp H."/>
            <person name="Overmann J."/>
            <person name="Amann R."/>
            <person name="Jetten M.S.M."/>
            <person name="Mascher T."/>
            <person name="Medema M.H."/>
            <person name="Devos D.P."/>
            <person name="Kaster A.-K."/>
            <person name="Ovreas L."/>
            <person name="Rohde M."/>
            <person name="Galperin M.Y."/>
            <person name="Jogler C."/>
        </authorList>
    </citation>
    <scope>NUCLEOTIDE SEQUENCE [LARGE SCALE GENOMIC DNA]</scope>
    <source>
        <strain evidence="2 3">Pan216</strain>
    </source>
</reference>
<dbReference type="Gene3D" id="3.90.70.10">
    <property type="entry name" value="Cysteine proteinases"/>
    <property type="match status" value="1"/>
</dbReference>
<evidence type="ECO:0000259" key="1">
    <source>
        <dbReference type="PROSITE" id="PS50990"/>
    </source>
</evidence>
<dbReference type="GO" id="GO:0006508">
    <property type="term" value="P:proteolysis"/>
    <property type="evidence" value="ECO:0007669"/>
    <property type="project" value="InterPro"/>
</dbReference>
<organism evidence="2 3">
    <name type="scientific">Kolteria novifilia</name>
    <dbReference type="NCBI Taxonomy" id="2527975"/>
    <lineage>
        <taxon>Bacteria</taxon>
        <taxon>Pseudomonadati</taxon>
        <taxon>Planctomycetota</taxon>
        <taxon>Planctomycetia</taxon>
        <taxon>Kolteriales</taxon>
        <taxon>Kolteriaceae</taxon>
        <taxon>Kolteria</taxon>
    </lineage>
</organism>
<dbReference type="GO" id="GO:0008233">
    <property type="term" value="F:peptidase activity"/>
    <property type="evidence" value="ECO:0007669"/>
    <property type="project" value="InterPro"/>
</dbReference>
<gene>
    <name evidence="2" type="ORF">Pan216_21330</name>
</gene>
<feature type="domain" description="Peptidase C39" evidence="1">
    <location>
        <begin position="13"/>
        <end position="144"/>
    </location>
</feature>
<dbReference type="KEGG" id="knv:Pan216_21330"/>
<protein>
    <recommendedName>
        <fullName evidence="1">Peptidase C39 domain-containing protein</fullName>
    </recommendedName>
</protein>
<dbReference type="Proteomes" id="UP000317093">
    <property type="component" value="Chromosome"/>
</dbReference>
<name>A0A518B2S2_9BACT</name>
<evidence type="ECO:0000313" key="2">
    <source>
        <dbReference type="EMBL" id="QDU61278.1"/>
    </source>
</evidence>
<sequence>MNHQPDAVPFIPQSDPRFCGAASLEMAYRHLGIARSQELIWPDITEDDRLGRFQLMARDALRQECEVLLAQADDSLTFLERCLEQSVVPILNIRPIFHHHVGHYVIALEINQWDVVVHDPHFGPRRQMSRQRLAELWSPNRYIAGFVVLAVAAANATPATASAKCSKCEADVAMPLGRLLAKDEGDATRRHDDWRRVFCPYCDATLLNNQRTEPT</sequence>
<evidence type="ECO:0000313" key="3">
    <source>
        <dbReference type="Proteomes" id="UP000317093"/>
    </source>
</evidence>
<dbReference type="AlphaFoldDB" id="A0A518B2S2"/>